<organism evidence="2 3">
    <name type="scientific">Tothia fuscella</name>
    <dbReference type="NCBI Taxonomy" id="1048955"/>
    <lineage>
        <taxon>Eukaryota</taxon>
        <taxon>Fungi</taxon>
        <taxon>Dikarya</taxon>
        <taxon>Ascomycota</taxon>
        <taxon>Pezizomycotina</taxon>
        <taxon>Dothideomycetes</taxon>
        <taxon>Pleosporomycetidae</taxon>
        <taxon>Venturiales</taxon>
        <taxon>Cylindrosympodiaceae</taxon>
        <taxon>Tothia</taxon>
    </lineage>
</organism>
<protein>
    <submittedName>
        <fullName evidence="2">Uncharacterized protein</fullName>
    </submittedName>
</protein>
<keyword evidence="3" id="KW-1185">Reference proteome</keyword>
<feature type="compositionally biased region" description="Low complexity" evidence="1">
    <location>
        <begin position="59"/>
        <end position="77"/>
    </location>
</feature>
<evidence type="ECO:0000313" key="3">
    <source>
        <dbReference type="Proteomes" id="UP000800235"/>
    </source>
</evidence>
<dbReference type="Proteomes" id="UP000800235">
    <property type="component" value="Unassembled WGS sequence"/>
</dbReference>
<comment type="caution">
    <text evidence="2">The sequence shown here is derived from an EMBL/GenBank/DDBJ whole genome shotgun (WGS) entry which is preliminary data.</text>
</comment>
<dbReference type="EMBL" id="MU007098">
    <property type="protein sequence ID" value="KAF2421494.1"/>
    <property type="molecule type" value="Genomic_DNA"/>
</dbReference>
<accession>A0A9P4TU90</accession>
<reference evidence="2" key="1">
    <citation type="journal article" date="2020" name="Stud. Mycol.">
        <title>101 Dothideomycetes genomes: a test case for predicting lifestyles and emergence of pathogens.</title>
        <authorList>
            <person name="Haridas S."/>
            <person name="Albert R."/>
            <person name="Binder M."/>
            <person name="Bloem J."/>
            <person name="Labutti K."/>
            <person name="Salamov A."/>
            <person name="Andreopoulos B."/>
            <person name="Baker S."/>
            <person name="Barry K."/>
            <person name="Bills G."/>
            <person name="Bluhm B."/>
            <person name="Cannon C."/>
            <person name="Castanera R."/>
            <person name="Culley D."/>
            <person name="Daum C."/>
            <person name="Ezra D."/>
            <person name="Gonzalez J."/>
            <person name="Henrissat B."/>
            <person name="Kuo A."/>
            <person name="Liang C."/>
            <person name="Lipzen A."/>
            <person name="Lutzoni F."/>
            <person name="Magnuson J."/>
            <person name="Mondo S."/>
            <person name="Nolan M."/>
            <person name="Ohm R."/>
            <person name="Pangilinan J."/>
            <person name="Park H.-J."/>
            <person name="Ramirez L."/>
            <person name="Alfaro M."/>
            <person name="Sun H."/>
            <person name="Tritt A."/>
            <person name="Yoshinaga Y."/>
            <person name="Zwiers L.-H."/>
            <person name="Turgeon B."/>
            <person name="Goodwin S."/>
            <person name="Spatafora J."/>
            <person name="Crous P."/>
            <person name="Grigoriev I."/>
        </authorList>
    </citation>
    <scope>NUCLEOTIDE SEQUENCE</scope>
    <source>
        <strain evidence="2">CBS 130266</strain>
    </source>
</reference>
<dbReference type="AlphaFoldDB" id="A0A9P4TU90"/>
<evidence type="ECO:0000313" key="2">
    <source>
        <dbReference type="EMBL" id="KAF2421494.1"/>
    </source>
</evidence>
<sequence length="333" mass="37696">MNNYGGYYTDCFCGPVDPTWNPQSDYDEKWGCDETEYWEERAERPRPTRSSNLLQAPLSITPSAPSSVAPSIAPSMSQSLITPPNEDPPQQRRGPVIIDFDPVDIFADDQLTDILTRQCLPKPITVTAWSPFRKVKDGQEHEDQRRLWRNLHRQLSNELKLAEELGTLEGWEGKVYAEWWGDTEADRIDDQECGLMEVRFRGWVVELIRRRVGLRYGIDLEVEKSKQELADGSAEEEERGEADKETGLEQVDGEAATSTGVVDDFGTAELEYEGIDSIEGNEVILRNKHEGRKGEEVELQHAALNHKAAVPEWTGPSNHGQHNDSSPEITDYK</sequence>
<feature type="region of interest" description="Disordered" evidence="1">
    <location>
        <begin position="41"/>
        <end position="95"/>
    </location>
</feature>
<gene>
    <name evidence="2" type="ORF">EJ08DRAFT_665154</name>
</gene>
<name>A0A9P4TU90_9PEZI</name>
<feature type="region of interest" description="Disordered" evidence="1">
    <location>
        <begin position="307"/>
        <end position="333"/>
    </location>
</feature>
<feature type="region of interest" description="Disordered" evidence="1">
    <location>
        <begin position="226"/>
        <end position="262"/>
    </location>
</feature>
<evidence type="ECO:0000256" key="1">
    <source>
        <dbReference type="SAM" id="MobiDB-lite"/>
    </source>
</evidence>
<feature type="compositionally biased region" description="Polar residues" evidence="1">
    <location>
        <begin position="315"/>
        <end position="333"/>
    </location>
</feature>
<proteinExistence type="predicted"/>